<evidence type="ECO:0000256" key="1">
    <source>
        <dbReference type="ARBA" id="ARBA00004496"/>
    </source>
</evidence>
<dbReference type="PANTHER" id="PTHR39585">
    <property type="entry name" value="FAD ASSEMBLY FACTOR SDHE"/>
    <property type="match status" value="1"/>
</dbReference>
<comment type="similarity">
    <text evidence="2">Belongs to the SdhE FAD assembly factor family.</text>
</comment>
<dbReference type="RefSeq" id="WP_035887852.1">
    <property type="nucleotide sequence ID" value="NZ_JNCF01000009.1"/>
</dbReference>
<dbReference type="STRING" id="1498499.EP47_12575"/>
<dbReference type="Gene3D" id="1.10.150.250">
    <property type="entry name" value="Flavinator of succinate dehydrogenase"/>
    <property type="match status" value="1"/>
</dbReference>
<dbReference type="EMBL" id="JNCF01000009">
    <property type="protein sequence ID" value="KGP63856.1"/>
    <property type="molecule type" value="Genomic_DNA"/>
</dbReference>
<dbReference type="InterPro" id="IPR050531">
    <property type="entry name" value="SdhE_FAD_assembly_factor"/>
</dbReference>
<sequence length="80" mass="9592">MLDKEKVRLIWKCRRGMLELDLILQRFVRNKLHQLTKKQLKAFDDLLNCHDPELFAWFMGHEVPQDEESAEIVSLIKNDN</sequence>
<dbReference type="InterPro" id="IPR005631">
    <property type="entry name" value="SDH"/>
</dbReference>
<evidence type="ECO:0000256" key="2">
    <source>
        <dbReference type="ARBA" id="ARBA00008571"/>
    </source>
</evidence>
<protein>
    <recommendedName>
        <fullName evidence="3">FAD assembly factor SdhE</fullName>
    </recommendedName>
</protein>
<accession>A0A0A2SVW4</accession>
<proteinExistence type="inferred from homology"/>
<evidence type="ECO:0000256" key="3">
    <source>
        <dbReference type="ARBA" id="ARBA00019418"/>
    </source>
</evidence>
<reference evidence="6 7" key="1">
    <citation type="submission" date="2014-05" db="EMBL/GenBank/DDBJ databases">
        <authorList>
            <person name="Rizzardi K."/>
            <person name="Winiecka-Krusnell J."/>
            <person name="Ramliden M."/>
            <person name="Alm E."/>
            <person name="Andersson S."/>
            <person name="Byfors S."/>
        </authorList>
    </citation>
    <scope>NUCLEOTIDE SEQUENCE [LARGE SCALE GENOMIC DNA]</scope>
    <source>
        <strain evidence="6 7">LEGN</strain>
    </source>
</reference>
<dbReference type="AlphaFoldDB" id="A0A0A2SVW4"/>
<evidence type="ECO:0000313" key="6">
    <source>
        <dbReference type="EMBL" id="KGP63856.1"/>
    </source>
</evidence>
<comment type="caution">
    <text evidence="6">The sequence shown here is derived from an EMBL/GenBank/DDBJ whole genome shotgun (WGS) entry which is preliminary data.</text>
</comment>
<keyword evidence="4" id="KW-0963">Cytoplasm</keyword>
<evidence type="ECO:0000256" key="4">
    <source>
        <dbReference type="ARBA" id="ARBA00022490"/>
    </source>
</evidence>
<dbReference type="Pfam" id="PF03937">
    <property type="entry name" value="Sdh5"/>
    <property type="match status" value="1"/>
</dbReference>
<keyword evidence="5" id="KW-0143">Chaperone</keyword>
<name>A0A0A2SVW4_9GAMM</name>
<dbReference type="GO" id="GO:0006105">
    <property type="term" value="P:succinate metabolic process"/>
    <property type="evidence" value="ECO:0007669"/>
    <property type="project" value="TreeGrafter"/>
</dbReference>
<dbReference type="PANTHER" id="PTHR39585:SF1">
    <property type="entry name" value="FAD ASSEMBLY FACTOR SDHE"/>
    <property type="match status" value="1"/>
</dbReference>
<evidence type="ECO:0000256" key="5">
    <source>
        <dbReference type="ARBA" id="ARBA00023186"/>
    </source>
</evidence>
<dbReference type="InterPro" id="IPR036714">
    <property type="entry name" value="SDH_sf"/>
</dbReference>
<evidence type="ECO:0000313" key="7">
    <source>
        <dbReference type="Proteomes" id="UP000054422"/>
    </source>
</evidence>
<dbReference type="SUPFAM" id="SSF109910">
    <property type="entry name" value="YgfY-like"/>
    <property type="match status" value="1"/>
</dbReference>
<gene>
    <name evidence="6" type="ORF">EP47_12575</name>
</gene>
<keyword evidence="7" id="KW-1185">Reference proteome</keyword>
<dbReference type="GO" id="GO:0005737">
    <property type="term" value="C:cytoplasm"/>
    <property type="evidence" value="ECO:0007669"/>
    <property type="project" value="UniProtKB-SubCell"/>
</dbReference>
<comment type="subcellular location">
    <subcellularLocation>
        <location evidence="1">Cytoplasm</location>
    </subcellularLocation>
</comment>
<organism evidence="6 7">
    <name type="scientific">Legionella norrlandica</name>
    <dbReference type="NCBI Taxonomy" id="1498499"/>
    <lineage>
        <taxon>Bacteria</taxon>
        <taxon>Pseudomonadati</taxon>
        <taxon>Pseudomonadota</taxon>
        <taxon>Gammaproteobacteria</taxon>
        <taxon>Legionellales</taxon>
        <taxon>Legionellaceae</taxon>
        <taxon>Legionella</taxon>
    </lineage>
</organism>
<dbReference type="OrthoDB" id="9180899at2"/>
<dbReference type="Proteomes" id="UP000054422">
    <property type="component" value="Unassembled WGS sequence"/>
</dbReference>